<dbReference type="Proteomes" id="UP001519295">
    <property type="component" value="Unassembled WGS sequence"/>
</dbReference>
<dbReference type="RefSeq" id="WP_210027162.1">
    <property type="nucleotide sequence ID" value="NZ_JAGINU010000001.1"/>
</dbReference>
<dbReference type="PROSITE" id="PS51257">
    <property type="entry name" value="PROKAR_LIPOPROTEIN"/>
    <property type="match status" value="1"/>
</dbReference>
<reference evidence="3 4" key="1">
    <citation type="submission" date="2021-03" db="EMBL/GenBank/DDBJ databases">
        <title>Sequencing the genomes of 1000 actinobacteria strains.</title>
        <authorList>
            <person name="Klenk H.-P."/>
        </authorList>
    </citation>
    <scope>NUCLEOTIDE SEQUENCE [LARGE SCALE GENOMIC DNA]</scope>
    <source>
        <strain evidence="3 4">DSM 45256</strain>
    </source>
</reference>
<dbReference type="Gene3D" id="2.30.30.40">
    <property type="entry name" value="SH3 Domains"/>
    <property type="match status" value="1"/>
</dbReference>
<evidence type="ECO:0000313" key="4">
    <source>
        <dbReference type="Proteomes" id="UP001519295"/>
    </source>
</evidence>
<keyword evidence="1" id="KW-0732">Signal</keyword>
<evidence type="ECO:0000256" key="1">
    <source>
        <dbReference type="SAM" id="SignalP"/>
    </source>
</evidence>
<dbReference type="Pfam" id="PF08239">
    <property type="entry name" value="SH3_3"/>
    <property type="match status" value="1"/>
</dbReference>
<dbReference type="EMBL" id="JAGINU010000001">
    <property type="protein sequence ID" value="MBP2367061.1"/>
    <property type="molecule type" value="Genomic_DNA"/>
</dbReference>
<comment type="caution">
    <text evidence="3">The sequence shown here is derived from an EMBL/GenBank/DDBJ whole genome shotgun (WGS) entry which is preliminary data.</text>
</comment>
<evidence type="ECO:0000313" key="3">
    <source>
        <dbReference type="EMBL" id="MBP2367061.1"/>
    </source>
</evidence>
<feature type="domain" description="SH3b" evidence="2">
    <location>
        <begin position="27"/>
        <end position="84"/>
    </location>
</feature>
<name>A0ABS4VTE6_9PSEU</name>
<evidence type="ECO:0000259" key="2">
    <source>
        <dbReference type="Pfam" id="PF08239"/>
    </source>
</evidence>
<organism evidence="3 4">
    <name type="scientific">Pseudonocardia parietis</name>
    <dbReference type="NCBI Taxonomy" id="570936"/>
    <lineage>
        <taxon>Bacteria</taxon>
        <taxon>Bacillati</taxon>
        <taxon>Actinomycetota</taxon>
        <taxon>Actinomycetes</taxon>
        <taxon>Pseudonocardiales</taxon>
        <taxon>Pseudonocardiaceae</taxon>
        <taxon>Pseudonocardia</taxon>
    </lineage>
</organism>
<keyword evidence="4" id="KW-1185">Reference proteome</keyword>
<dbReference type="InterPro" id="IPR003646">
    <property type="entry name" value="SH3-like_bac-type"/>
</dbReference>
<sequence>MRRLRCSAAVLLGVLVLAGCTRTTIEGLQVRSGPGTGHAVVGTIPEAGTPVRIGCWQRGEPIYGDTVWYRILGPEEGWVTNYYIRTTRELGSNPAC</sequence>
<gene>
    <name evidence="3" type="ORF">JOF36_002757</name>
</gene>
<proteinExistence type="predicted"/>
<protein>
    <submittedName>
        <fullName evidence="3">Uncharacterized protein YraI</fullName>
    </submittedName>
</protein>
<accession>A0ABS4VTE6</accession>
<feature type="chain" id="PRO_5045284798" evidence="1">
    <location>
        <begin position="19"/>
        <end position="96"/>
    </location>
</feature>
<feature type="signal peptide" evidence="1">
    <location>
        <begin position="1"/>
        <end position="18"/>
    </location>
</feature>